<dbReference type="AlphaFoldDB" id="A0A7T0LKX8"/>
<accession>A0A7T0LKX8</accession>
<proteinExistence type="predicted"/>
<evidence type="ECO:0000313" key="2">
    <source>
        <dbReference type="Proteomes" id="UP000594637"/>
    </source>
</evidence>
<keyword evidence="2" id="KW-1185">Reference proteome</keyword>
<gene>
    <name evidence="1" type="ORF">ID810_01340</name>
</gene>
<name>A0A7T0LKX8_9ACTO</name>
<sequence>MQMNGLTSRDIRTGVVAAVVTVLAALALAVQSLAVPAAAAVNNAITVDNLTLTKINY</sequence>
<evidence type="ECO:0000313" key="1">
    <source>
        <dbReference type="EMBL" id="QPL05662.1"/>
    </source>
</evidence>
<reference evidence="1 2" key="1">
    <citation type="submission" date="2020-11" db="EMBL/GenBank/DDBJ databases">
        <title>Actinomyces sp. ZJ750.</title>
        <authorList>
            <person name="Zhou J."/>
        </authorList>
    </citation>
    <scope>NUCLEOTIDE SEQUENCE [LARGE SCALE GENOMIC DNA]</scope>
    <source>
        <strain evidence="1 2">ZJ750</strain>
    </source>
</reference>
<dbReference type="EMBL" id="CP063989">
    <property type="protein sequence ID" value="QPL05662.1"/>
    <property type="molecule type" value="Genomic_DNA"/>
</dbReference>
<protein>
    <submittedName>
        <fullName evidence="1">Uncharacterized protein</fullName>
    </submittedName>
</protein>
<dbReference type="RefSeq" id="WP_195858793.1">
    <property type="nucleotide sequence ID" value="NZ_CP063989.1"/>
</dbReference>
<dbReference type="Proteomes" id="UP000594637">
    <property type="component" value="Chromosome"/>
</dbReference>
<dbReference type="KEGG" id="arep:ID810_01340"/>
<organism evidence="1 2">
    <name type="scientific">Actinomyces respiraculi</name>
    <dbReference type="NCBI Taxonomy" id="2744574"/>
    <lineage>
        <taxon>Bacteria</taxon>
        <taxon>Bacillati</taxon>
        <taxon>Actinomycetota</taxon>
        <taxon>Actinomycetes</taxon>
        <taxon>Actinomycetales</taxon>
        <taxon>Actinomycetaceae</taxon>
        <taxon>Actinomyces</taxon>
    </lineage>
</organism>